<accession>A0A9D2EEE4</accession>
<comment type="caution">
    <text evidence="6">The sequence shown here is derived from an EMBL/GenBank/DDBJ whole genome shotgun (WGS) entry which is preliminary data.</text>
</comment>
<dbReference type="PANTHER" id="PTHR12128:SF66">
    <property type="entry name" value="4-HYDROXY-2-OXOGLUTARATE ALDOLASE, MITOCHONDRIAL"/>
    <property type="match status" value="1"/>
</dbReference>
<name>A0A9D2EEE4_9MICO</name>
<evidence type="ECO:0000313" key="7">
    <source>
        <dbReference type="Proteomes" id="UP000824037"/>
    </source>
</evidence>
<reference evidence="6" key="1">
    <citation type="journal article" date="2021" name="PeerJ">
        <title>Extensive microbial diversity within the chicken gut microbiome revealed by metagenomics and culture.</title>
        <authorList>
            <person name="Gilroy R."/>
            <person name="Ravi A."/>
            <person name="Getino M."/>
            <person name="Pursley I."/>
            <person name="Horton D.L."/>
            <person name="Alikhan N.F."/>
            <person name="Baker D."/>
            <person name="Gharbi K."/>
            <person name="Hall N."/>
            <person name="Watson M."/>
            <person name="Adriaenssens E.M."/>
            <person name="Foster-Nyarko E."/>
            <person name="Jarju S."/>
            <person name="Secka A."/>
            <person name="Antonio M."/>
            <person name="Oren A."/>
            <person name="Chaudhuri R.R."/>
            <person name="La Ragione R."/>
            <person name="Hildebrand F."/>
            <person name="Pallen M.J."/>
        </authorList>
    </citation>
    <scope>NUCLEOTIDE SEQUENCE</scope>
    <source>
        <strain evidence="6">ChiGjej4B4-7305</strain>
    </source>
</reference>
<dbReference type="Proteomes" id="UP000824037">
    <property type="component" value="Unassembled WGS sequence"/>
</dbReference>
<evidence type="ECO:0000256" key="1">
    <source>
        <dbReference type="ARBA" id="ARBA00007592"/>
    </source>
</evidence>
<dbReference type="AlphaFoldDB" id="A0A9D2EEE4"/>
<dbReference type="SUPFAM" id="SSF51569">
    <property type="entry name" value="Aldolase"/>
    <property type="match status" value="1"/>
</dbReference>
<evidence type="ECO:0000256" key="2">
    <source>
        <dbReference type="ARBA" id="ARBA00023239"/>
    </source>
</evidence>
<keyword evidence="2 3" id="KW-0456">Lyase</keyword>
<feature type="active site" description="Schiff-base intermediate with substrate" evidence="4">
    <location>
        <position position="150"/>
    </location>
</feature>
<reference evidence="6" key="2">
    <citation type="submission" date="2021-04" db="EMBL/GenBank/DDBJ databases">
        <authorList>
            <person name="Gilroy R."/>
        </authorList>
    </citation>
    <scope>NUCLEOTIDE SEQUENCE</scope>
    <source>
        <strain evidence="6">ChiGjej4B4-7305</strain>
    </source>
</reference>
<protein>
    <submittedName>
        <fullName evidence="6">Dihydrodipicolinate synthase family protein</fullName>
    </submittedName>
</protein>
<feature type="active site" description="Proton donor/acceptor" evidence="4">
    <location>
        <position position="123"/>
    </location>
</feature>
<dbReference type="InterPro" id="IPR013785">
    <property type="entry name" value="Aldolase_TIM"/>
</dbReference>
<evidence type="ECO:0000256" key="4">
    <source>
        <dbReference type="PIRSR" id="PIRSR001365-1"/>
    </source>
</evidence>
<dbReference type="PANTHER" id="PTHR12128">
    <property type="entry name" value="DIHYDRODIPICOLINATE SYNTHASE"/>
    <property type="match status" value="1"/>
</dbReference>
<sequence length="291" mass="30737">MDSDGVPSAAVAEPHLAAMAEAGVSKLLLLGSNGEGPLVPTVELDDYLGPVIARWRELVPHGVTVVNVTAAGTREALARAHAANRAGATGVAVSPPIYFHHRDDEIVDHFRRFEDCSLPTVAYNIPRYANPLTPSVIEGLSSMTHVVGAKDSSGDPDILARLVEIGSHRAEFAVSAGAEAKLLQALEAGAVGLVPGTANLAPVLALELLDAWREQRVSEAAQFQSRISELATMHAIRPGVPAVKAMLADRGLLTPYVTPPLLGCSDAELGRLRDLMVRCESDLLGRPHTPQ</sequence>
<dbReference type="GO" id="GO:0008840">
    <property type="term" value="F:4-hydroxy-tetrahydrodipicolinate synthase activity"/>
    <property type="evidence" value="ECO:0007669"/>
    <property type="project" value="TreeGrafter"/>
</dbReference>
<dbReference type="SMART" id="SM01130">
    <property type="entry name" value="DHDPS"/>
    <property type="match status" value="1"/>
</dbReference>
<feature type="binding site" evidence="5">
    <location>
        <position position="194"/>
    </location>
    <ligand>
        <name>pyruvate</name>
        <dbReference type="ChEBI" id="CHEBI:15361"/>
    </ligand>
</feature>
<evidence type="ECO:0000313" key="6">
    <source>
        <dbReference type="EMBL" id="HIZ36164.1"/>
    </source>
</evidence>
<dbReference type="Gene3D" id="3.20.20.70">
    <property type="entry name" value="Aldolase class I"/>
    <property type="match status" value="1"/>
</dbReference>
<evidence type="ECO:0000256" key="5">
    <source>
        <dbReference type="PIRSR" id="PIRSR001365-2"/>
    </source>
</evidence>
<proteinExistence type="inferred from homology"/>
<organism evidence="6 7">
    <name type="scientific">Candidatus Ruania gallistercoris</name>
    <dbReference type="NCBI Taxonomy" id="2838746"/>
    <lineage>
        <taxon>Bacteria</taxon>
        <taxon>Bacillati</taxon>
        <taxon>Actinomycetota</taxon>
        <taxon>Actinomycetes</taxon>
        <taxon>Micrococcales</taxon>
        <taxon>Ruaniaceae</taxon>
        <taxon>Ruania</taxon>
    </lineage>
</organism>
<gene>
    <name evidence="6" type="ORF">H9815_10325</name>
</gene>
<evidence type="ECO:0000256" key="3">
    <source>
        <dbReference type="PIRNR" id="PIRNR001365"/>
    </source>
</evidence>
<dbReference type="EMBL" id="DXBY01000172">
    <property type="protein sequence ID" value="HIZ36164.1"/>
    <property type="molecule type" value="Genomic_DNA"/>
</dbReference>
<dbReference type="Pfam" id="PF00701">
    <property type="entry name" value="DHDPS"/>
    <property type="match status" value="1"/>
</dbReference>
<comment type="similarity">
    <text evidence="1 3">Belongs to the DapA family.</text>
</comment>
<dbReference type="PIRSF" id="PIRSF001365">
    <property type="entry name" value="DHDPS"/>
    <property type="match status" value="1"/>
</dbReference>
<dbReference type="PRINTS" id="PR00146">
    <property type="entry name" value="DHPICSNTHASE"/>
</dbReference>
<dbReference type="CDD" id="cd00408">
    <property type="entry name" value="DHDPS-like"/>
    <property type="match status" value="1"/>
</dbReference>
<dbReference type="InterPro" id="IPR002220">
    <property type="entry name" value="DapA-like"/>
</dbReference>